<dbReference type="EMBL" id="JACJLA010000001">
    <property type="protein sequence ID" value="MBM6911856.1"/>
    <property type="molecule type" value="Genomic_DNA"/>
</dbReference>
<name>A0ABS2GCI2_9FIRM</name>
<dbReference type="Proteomes" id="UP000707138">
    <property type="component" value="Unassembled WGS sequence"/>
</dbReference>
<comment type="caution">
    <text evidence="2">The sequence shown here is derived from an EMBL/GenBank/DDBJ whole genome shotgun (WGS) entry which is preliminary data.</text>
</comment>
<keyword evidence="3" id="KW-1185">Reference proteome</keyword>
<protein>
    <submittedName>
        <fullName evidence="2">Uncharacterized protein</fullName>
    </submittedName>
</protein>
<evidence type="ECO:0000313" key="3">
    <source>
        <dbReference type="Proteomes" id="UP000707138"/>
    </source>
</evidence>
<evidence type="ECO:0000256" key="1">
    <source>
        <dbReference type="SAM" id="MobiDB-lite"/>
    </source>
</evidence>
<reference evidence="2 3" key="1">
    <citation type="journal article" date="2021" name="Sci. Rep.">
        <title>The distribution of antibiotic resistance genes in chicken gut microbiota commensals.</title>
        <authorList>
            <person name="Juricova H."/>
            <person name="Matiasovicova J."/>
            <person name="Kubasova T."/>
            <person name="Cejkova D."/>
            <person name="Rychlik I."/>
        </authorList>
    </citation>
    <scope>NUCLEOTIDE SEQUENCE [LARGE SCALE GENOMIC DNA]</scope>
    <source>
        <strain evidence="2 3">An537</strain>
    </source>
</reference>
<sequence>MNDDELNLPQYLLNNPKVLQKFRKAPLREGACIIKDPEGNENKVVPITDEANYFTFLKVKRGPKEIVTIDIGEDNDEERDFIDNPDGYREP</sequence>
<organism evidence="2 3">
    <name type="scientific">Veillonella magna</name>
    <dbReference type="NCBI Taxonomy" id="464322"/>
    <lineage>
        <taxon>Bacteria</taxon>
        <taxon>Bacillati</taxon>
        <taxon>Bacillota</taxon>
        <taxon>Negativicutes</taxon>
        <taxon>Veillonellales</taxon>
        <taxon>Veillonellaceae</taxon>
        <taxon>Veillonella</taxon>
    </lineage>
</organism>
<evidence type="ECO:0000313" key="2">
    <source>
        <dbReference type="EMBL" id="MBM6911856.1"/>
    </source>
</evidence>
<gene>
    <name evidence="2" type="ORF">H6A01_00760</name>
</gene>
<accession>A0ABS2GCI2</accession>
<proteinExistence type="predicted"/>
<feature type="region of interest" description="Disordered" evidence="1">
    <location>
        <begin position="72"/>
        <end position="91"/>
    </location>
</feature>
<dbReference type="RefSeq" id="WP_205087174.1">
    <property type="nucleotide sequence ID" value="NZ_JACJLA010000001.1"/>
</dbReference>